<dbReference type="Pfam" id="PF02361">
    <property type="entry name" value="CbiQ"/>
    <property type="match status" value="1"/>
</dbReference>
<dbReference type="InterPro" id="IPR024919">
    <property type="entry name" value="EcfT"/>
</dbReference>
<reference evidence="10 11" key="1">
    <citation type="submission" date="2024-09" db="EMBL/GenBank/DDBJ databases">
        <authorList>
            <person name="Sun Q."/>
            <person name="Mori K."/>
        </authorList>
    </citation>
    <scope>NUCLEOTIDE SEQUENCE [LARGE SCALE GENOMIC DNA]</scope>
    <source>
        <strain evidence="10 11">NCAIM B.02301</strain>
    </source>
</reference>
<comment type="subcellular location">
    <subcellularLocation>
        <location evidence="1 9">Cell membrane</location>
        <topology evidence="1 9">Multi-pass membrane protein</topology>
    </subcellularLocation>
</comment>
<evidence type="ECO:0000256" key="2">
    <source>
        <dbReference type="ARBA" id="ARBA00005660"/>
    </source>
</evidence>
<dbReference type="EMBL" id="JBHLTR010000010">
    <property type="protein sequence ID" value="MFC0559043.1"/>
    <property type="molecule type" value="Genomic_DNA"/>
</dbReference>
<proteinExistence type="inferred from homology"/>
<comment type="caution">
    <text evidence="10">The sequence shown here is derived from an EMBL/GenBank/DDBJ whole genome shotgun (WGS) entry which is preliminary data.</text>
</comment>
<keyword evidence="4 9" id="KW-0813">Transport</keyword>
<evidence type="ECO:0000256" key="7">
    <source>
        <dbReference type="ARBA" id="ARBA00022989"/>
    </source>
</evidence>
<sequence>MLQNVIIGQYVTGASYLHRLDPRSKLISVFLLVLVIFLANNWYANGVVILFTILMVILSRVPLSFIYKGIKPILWLVLFTLILHLFMTREGEVIFSLGFLTVYEEGLKQGLFISIRFITIVMLTSLVTLTTKPIDLTDGLEDLFSPLKKVGLPAHELALMMSIALRFIPTLMQETEKIMKAQMARGVDFTSGPWGKRIKALLPLLIPLFISAFKRAEDLALAMEARGYRGGVGRTKYRLLAWGGQDTIAIIVCIAFGAMIVAIRYIWI</sequence>
<keyword evidence="5 9" id="KW-1003">Cell membrane</keyword>
<evidence type="ECO:0000256" key="9">
    <source>
        <dbReference type="HAMAP-Rule" id="MF_01461"/>
    </source>
</evidence>
<evidence type="ECO:0000256" key="8">
    <source>
        <dbReference type="ARBA" id="ARBA00023136"/>
    </source>
</evidence>
<comment type="similarity">
    <text evidence="2 9">Belongs to the energy-coupling factor EcfT family.</text>
</comment>
<evidence type="ECO:0000256" key="1">
    <source>
        <dbReference type="ARBA" id="ARBA00004651"/>
    </source>
</evidence>
<organism evidence="10 11">
    <name type="scientific">Halalkalibacter alkalisediminis</name>
    <dbReference type="NCBI Taxonomy" id="935616"/>
    <lineage>
        <taxon>Bacteria</taxon>
        <taxon>Bacillati</taxon>
        <taxon>Bacillota</taxon>
        <taxon>Bacilli</taxon>
        <taxon>Bacillales</taxon>
        <taxon>Bacillaceae</taxon>
        <taxon>Halalkalibacter</taxon>
    </lineage>
</organism>
<evidence type="ECO:0000313" key="11">
    <source>
        <dbReference type="Proteomes" id="UP001589833"/>
    </source>
</evidence>
<keyword evidence="6 9" id="KW-0812">Transmembrane</keyword>
<feature type="transmembrane region" description="Helical" evidence="9">
    <location>
        <begin position="49"/>
        <end position="66"/>
    </location>
</feature>
<evidence type="ECO:0000256" key="5">
    <source>
        <dbReference type="ARBA" id="ARBA00022475"/>
    </source>
</evidence>
<evidence type="ECO:0000256" key="4">
    <source>
        <dbReference type="ARBA" id="ARBA00022448"/>
    </source>
</evidence>
<evidence type="ECO:0000256" key="3">
    <source>
        <dbReference type="ARBA" id="ARBA00014042"/>
    </source>
</evidence>
<dbReference type="Proteomes" id="UP001589833">
    <property type="component" value="Unassembled WGS sequence"/>
</dbReference>
<dbReference type="HAMAP" id="MF_01461">
    <property type="entry name" value="EcfT"/>
    <property type="match status" value="1"/>
</dbReference>
<accession>A0ABV6NFX1</accession>
<comment type="subunit">
    <text evidence="9">Forms a stable energy-coupling factor (ECF) transporter complex composed of 2 membrane-embedded substrate-binding proteins (S component), 2 ATP-binding proteins (A component) and 2 transmembrane proteins (T component).</text>
</comment>
<feature type="transmembrane region" description="Helical" evidence="9">
    <location>
        <begin position="247"/>
        <end position="267"/>
    </location>
</feature>
<protein>
    <recommendedName>
        <fullName evidence="3 9">Energy-coupling factor transporter transmembrane protein EcfT</fullName>
        <shortName evidence="9">ECF transporter T component EcfT</shortName>
    </recommendedName>
</protein>
<keyword evidence="11" id="KW-1185">Reference proteome</keyword>
<evidence type="ECO:0000256" key="6">
    <source>
        <dbReference type="ARBA" id="ARBA00022692"/>
    </source>
</evidence>
<comment type="function">
    <text evidence="9">Transmembrane (T) component of an energy-coupling factor (ECF) ABC-transporter complex. Unlike classic ABC transporters this ECF transporter provides the energy necessary to transport a number of different substrates.</text>
</comment>
<keyword evidence="8 9" id="KW-0472">Membrane</keyword>
<dbReference type="PANTHER" id="PTHR33514:SF13">
    <property type="entry name" value="PROTEIN ABCI12, CHLOROPLASTIC"/>
    <property type="match status" value="1"/>
</dbReference>
<feature type="transmembrane region" description="Helical" evidence="9">
    <location>
        <begin position="26"/>
        <end position="43"/>
    </location>
</feature>
<dbReference type="InterPro" id="IPR003339">
    <property type="entry name" value="ABC/ECF_trnsptr_transmembrane"/>
</dbReference>
<evidence type="ECO:0000313" key="10">
    <source>
        <dbReference type="EMBL" id="MFC0559043.1"/>
    </source>
</evidence>
<dbReference type="CDD" id="cd16914">
    <property type="entry name" value="EcfT"/>
    <property type="match status" value="1"/>
</dbReference>
<dbReference type="PANTHER" id="PTHR33514">
    <property type="entry name" value="PROTEIN ABCI12, CHLOROPLASTIC"/>
    <property type="match status" value="1"/>
</dbReference>
<name>A0ABV6NFX1_9BACI</name>
<feature type="transmembrane region" description="Helical" evidence="9">
    <location>
        <begin position="73"/>
        <end position="89"/>
    </location>
</feature>
<dbReference type="RefSeq" id="WP_273846247.1">
    <property type="nucleotide sequence ID" value="NZ_JAQQWT010000017.1"/>
</dbReference>
<feature type="transmembrane region" description="Helical" evidence="9">
    <location>
        <begin position="109"/>
        <end position="129"/>
    </location>
</feature>
<keyword evidence="7 9" id="KW-1133">Transmembrane helix</keyword>
<gene>
    <name evidence="9" type="primary">ecfT</name>
    <name evidence="10" type="ORF">ACFFH4_08265</name>
</gene>